<reference evidence="1 2" key="1">
    <citation type="submission" date="2018-06" db="EMBL/GenBank/DDBJ databases">
        <title>Complete genome of Desulfovibrio marinus P48SEP.</title>
        <authorList>
            <person name="Crispim J.S."/>
            <person name="Vidigal P.M.P."/>
            <person name="Silva L.C.F."/>
            <person name="Araujo L.C."/>
            <person name="Laguardia C.N."/>
            <person name="Dias R.S."/>
            <person name="Sousa M.P."/>
            <person name="Paula S.O."/>
            <person name="Silva C."/>
        </authorList>
    </citation>
    <scope>NUCLEOTIDE SEQUENCE [LARGE SCALE GENOMIC DNA]</scope>
    <source>
        <strain evidence="1 2">P48SEP</strain>
    </source>
</reference>
<dbReference type="Proteomes" id="UP000434052">
    <property type="component" value="Unassembled WGS sequence"/>
</dbReference>
<sequence>RVLMESFTADERYLVIDYINEHYADSVSVLNSEPVNLPVPMGLQPLSQLPEGKTIGFIRCNQIPHYSLPFKLRGKHDLAQHEPLVTGDEG</sequence>
<accession>A0A6P1ZAY7</accession>
<dbReference type="AlphaFoldDB" id="A0A6P1ZAY7"/>
<evidence type="ECO:0000313" key="1">
    <source>
        <dbReference type="EMBL" id="TVM24792.1"/>
    </source>
</evidence>
<protein>
    <submittedName>
        <fullName evidence="1">Uncharacterized protein</fullName>
    </submittedName>
</protein>
<gene>
    <name evidence="1" type="ORF">DQK91_23295</name>
</gene>
<proteinExistence type="predicted"/>
<evidence type="ECO:0000313" key="2">
    <source>
        <dbReference type="Proteomes" id="UP000434052"/>
    </source>
</evidence>
<name>A0A6P1ZAY7_9BACT</name>
<dbReference type="EMBL" id="QMIF01000310">
    <property type="protein sequence ID" value="TVM24792.1"/>
    <property type="molecule type" value="Genomic_DNA"/>
</dbReference>
<organism evidence="1 2">
    <name type="scientific">Oceanidesulfovibrio marinus</name>
    <dbReference type="NCBI Taxonomy" id="370038"/>
    <lineage>
        <taxon>Bacteria</taxon>
        <taxon>Pseudomonadati</taxon>
        <taxon>Thermodesulfobacteriota</taxon>
        <taxon>Desulfovibrionia</taxon>
        <taxon>Desulfovibrionales</taxon>
        <taxon>Desulfovibrionaceae</taxon>
        <taxon>Oceanidesulfovibrio</taxon>
    </lineage>
</organism>
<comment type="caution">
    <text evidence="1">The sequence shown here is derived from an EMBL/GenBank/DDBJ whole genome shotgun (WGS) entry which is preliminary data.</text>
</comment>
<feature type="non-terminal residue" evidence="1">
    <location>
        <position position="1"/>
    </location>
</feature>